<reference evidence="2 3" key="1">
    <citation type="journal article" date="2018" name="Plant J.">
        <title>Genome sequences of Chlorella sorokiniana UTEX 1602 and Micractinium conductrix SAG 241.80: implications to maltose excretion by a green alga.</title>
        <authorList>
            <person name="Arriola M.B."/>
            <person name="Velmurugan N."/>
            <person name="Zhang Y."/>
            <person name="Plunkett M.H."/>
            <person name="Hondzo H."/>
            <person name="Barney B.M."/>
        </authorList>
    </citation>
    <scope>NUCLEOTIDE SEQUENCE [LARGE SCALE GENOMIC DNA]</scope>
    <source>
        <strain evidence="3">UTEX 1602</strain>
    </source>
</reference>
<comment type="caution">
    <text evidence="2">The sequence shown here is derived from an EMBL/GenBank/DDBJ whole genome shotgun (WGS) entry which is preliminary data.</text>
</comment>
<sequence>MQLRERPGRSNAPAAAVPAPAPASAGRSKRQRTGAGDGGLAGAQQYSFPLPPVSGPPSTFPAQTLRAPQQAAPAGGVAGAGDGGLAGAQQYSFPLPPVSGPPSTFPAQTLRAPQQAAPAGGVAGAGDGGLAGAQQYSFPLPPVSGPPSTFPAQTLRAPQQAAPAGGVAGAGDGGLAGAQQYSFPLPPGIYGGLPDLVASGAMGLAAGAAAPAMAVVHAQRRQPLAVIRGPPQPSLMAHEQREPAEGVENAVPWAAAAAGVGGEQAGKPAAAMIRGQVQHQFNAPVVATLDRMYSDVMVVRETARAAGRLDRLPWQQGFQLEQLVRARNYVVIGDRGRASATLWLRRAIWTMTRYPSAARS</sequence>
<dbReference type="EMBL" id="LHPG02000011">
    <property type="protein sequence ID" value="PRW45414.1"/>
    <property type="molecule type" value="Genomic_DNA"/>
</dbReference>
<feature type="region of interest" description="Disordered" evidence="1">
    <location>
        <begin position="1"/>
        <end position="128"/>
    </location>
</feature>
<evidence type="ECO:0000313" key="2">
    <source>
        <dbReference type="EMBL" id="PRW45414.1"/>
    </source>
</evidence>
<dbReference type="Proteomes" id="UP000239899">
    <property type="component" value="Unassembled WGS sequence"/>
</dbReference>
<gene>
    <name evidence="2" type="ORF">C2E21_5913</name>
</gene>
<accession>A0A2P6TM52</accession>
<evidence type="ECO:0000256" key="1">
    <source>
        <dbReference type="SAM" id="MobiDB-lite"/>
    </source>
</evidence>
<protein>
    <submittedName>
        <fullName evidence="2">Uncharacterized protein</fullName>
    </submittedName>
</protein>
<dbReference type="AlphaFoldDB" id="A0A2P6TM52"/>
<keyword evidence="3" id="KW-1185">Reference proteome</keyword>
<name>A0A2P6TM52_CHLSO</name>
<proteinExistence type="predicted"/>
<feature type="compositionally biased region" description="Pro residues" evidence="1">
    <location>
        <begin position="49"/>
        <end position="59"/>
    </location>
</feature>
<feature type="compositionally biased region" description="Gly residues" evidence="1">
    <location>
        <begin position="76"/>
        <end position="86"/>
    </location>
</feature>
<evidence type="ECO:0000313" key="3">
    <source>
        <dbReference type="Proteomes" id="UP000239899"/>
    </source>
</evidence>
<feature type="compositionally biased region" description="Pro residues" evidence="1">
    <location>
        <begin position="94"/>
        <end position="104"/>
    </location>
</feature>
<organism evidence="2 3">
    <name type="scientific">Chlorella sorokiniana</name>
    <name type="common">Freshwater green alga</name>
    <dbReference type="NCBI Taxonomy" id="3076"/>
    <lineage>
        <taxon>Eukaryota</taxon>
        <taxon>Viridiplantae</taxon>
        <taxon>Chlorophyta</taxon>
        <taxon>core chlorophytes</taxon>
        <taxon>Trebouxiophyceae</taxon>
        <taxon>Chlorellales</taxon>
        <taxon>Chlorellaceae</taxon>
        <taxon>Chlorella clade</taxon>
        <taxon>Chlorella</taxon>
    </lineage>
</organism>
<feature type="region of interest" description="Disordered" evidence="1">
    <location>
        <begin position="146"/>
        <end position="168"/>
    </location>
</feature>
<feature type="compositionally biased region" description="Low complexity" evidence="1">
    <location>
        <begin position="12"/>
        <end position="25"/>
    </location>
</feature>